<dbReference type="Proteomes" id="UP001295469">
    <property type="component" value="Chromosome C08"/>
</dbReference>
<organism evidence="6">
    <name type="scientific">Brassica napus</name>
    <name type="common">Rape</name>
    <dbReference type="NCBI Taxonomy" id="3708"/>
    <lineage>
        <taxon>Eukaryota</taxon>
        <taxon>Viridiplantae</taxon>
        <taxon>Streptophyta</taxon>
        <taxon>Embryophyta</taxon>
        <taxon>Tracheophyta</taxon>
        <taxon>Spermatophyta</taxon>
        <taxon>Magnoliopsida</taxon>
        <taxon>eudicotyledons</taxon>
        <taxon>Gunneridae</taxon>
        <taxon>Pentapetalae</taxon>
        <taxon>rosids</taxon>
        <taxon>malvids</taxon>
        <taxon>Brassicales</taxon>
        <taxon>Brassicaceae</taxon>
        <taxon>Brassiceae</taxon>
        <taxon>Brassica</taxon>
    </lineage>
</organism>
<dbReference type="Pfam" id="PF23571">
    <property type="entry name" value="GH3_M"/>
    <property type="match status" value="1"/>
</dbReference>
<sequence>MSVISDLTEKANDKLKILEDLTSNVKQIQDNVLEEILTLNTNTEYLQRFFHGKFDKEIFKKNVPVVTYEDVKPYIQRVANGEPSNVISTRPITGFLLSSGTSGGAQKIMPWNEKFLDYLTFMYDLRMHVITKRERRAMMFYFTKLESITPSGLPARIASSSYLKSSYFKNRPCNWYYTYTSPDEVILCPDNKQSLYCHLLCGLVQRNEVTRMGSIFASVMVRAINLLKIHGRSCVQTSDQVSSASGSQIPVVVTPCLLFLVGLTLKFYGAVCSHIELLRNDMLPLVSTIYASSETTFGLNLNPLCKPEDVSYTIMPNVSFFEFIPLDGDKNDVVDLADLKLGCSYELVVTNFSGLYRIRVGDILLVTGFYNKAPQLRFIRRDSVVLSIDMDKTNEEDLFNAVNRAKLIINSSGLMLTDFTSHGDISTIPGHYVIYWEVEDKREDKTKQMELNEDALSECCLVMEDSFDNVYKRCRFKEKTVGPLEMKVVRHGTFDSLMNFFISQGGSIGQYKTPRCIGSGKPLELLEKCMVATFFSTGDCSFKN</sequence>
<keyword evidence="3" id="KW-0175">Coiled coil</keyword>
<gene>
    <name evidence="6" type="ORF">DARMORV10_C08P21770.1</name>
</gene>
<name>A0A816UC52_BRANA</name>
<evidence type="ECO:0000256" key="2">
    <source>
        <dbReference type="ARBA" id="ARBA00022598"/>
    </source>
</evidence>
<reference evidence="6" key="1">
    <citation type="submission" date="2021-01" db="EMBL/GenBank/DDBJ databases">
        <authorList>
            <consortium name="Genoscope - CEA"/>
            <person name="William W."/>
        </authorList>
    </citation>
    <scope>NUCLEOTIDE SEQUENCE</scope>
</reference>
<dbReference type="InterPro" id="IPR004993">
    <property type="entry name" value="GH3"/>
</dbReference>
<evidence type="ECO:0000256" key="3">
    <source>
        <dbReference type="SAM" id="Coils"/>
    </source>
</evidence>
<dbReference type="SMR" id="A0A816UC52"/>
<dbReference type="EMBL" id="HG994372">
    <property type="protein sequence ID" value="CAF2110033.1"/>
    <property type="molecule type" value="Genomic_DNA"/>
</dbReference>
<feature type="coiled-coil region" evidence="3">
    <location>
        <begin position="4"/>
        <end position="31"/>
    </location>
</feature>
<dbReference type="PANTHER" id="PTHR31901">
    <property type="entry name" value="GH3 DOMAIN-CONTAINING PROTEIN"/>
    <property type="match status" value="1"/>
</dbReference>
<evidence type="ECO:0000259" key="5">
    <source>
        <dbReference type="Pfam" id="PF23572"/>
    </source>
</evidence>
<protein>
    <submittedName>
        <fullName evidence="6">(rape) hypothetical protein</fullName>
    </submittedName>
</protein>
<dbReference type="GO" id="GO:0016874">
    <property type="term" value="F:ligase activity"/>
    <property type="evidence" value="ECO:0007669"/>
    <property type="project" value="UniProtKB-KW"/>
</dbReference>
<accession>A0A816UC52</accession>
<keyword evidence="2" id="KW-0436">Ligase</keyword>
<dbReference type="InterPro" id="IPR055377">
    <property type="entry name" value="GH3_M"/>
</dbReference>
<proteinExistence type="inferred from homology"/>
<dbReference type="AlphaFoldDB" id="A0A816UC52"/>
<dbReference type="Pfam" id="PF03321">
    <property type="entry name" value="GH3"/>
    <property type="match status" value="1"/>
</dbReference>
<feature type="domain" description="GH3 C-terminal" evidence="5">
    <location>
        <begin position="396"/>
        <end position="519"/>
    </location>
</feature>
<dbReference type="InterPro" id="IPR055378">
    <property type="entry name" value="GH3_C"/>
</dbReference>
<feature type="domain" description="GH3 middle" evidence="4">
    <location>
        <begin position="312"/>
        <end position="381"/>
    </location>
</feature>
<dbReference type="Pfam" id="PF23572">
    <property type="entry name" value="GH3_C"/>
    <property type="match status" value="1"/>
</dbReference>
<evidence type="ECO:0000256" key="1">
    <source>
        <dbReference type="ARBA" id="ARBA00008068"/>
    </source>
</evidence>
<evidence type="ECO:0000259" key="4">
    <source>
        <dbReference type="Pfam" id="PF23571"/>
    </source>
</evidence>
<evidence type="ECO:0000313" key="6">
    <source>
        <dbReference type="EMBL" id="CAF2110033.1"/>
    </source>
</evidence>
<dbReference type="PANTHER" id="PTHR31901:SF81">
    <property type="entry name" value="AUXIN-RESPONSIVE GH3 FAMILY PROTEIN"/>
    <property type="match status" value="1"/>
</dbReference>
<comment type="similarity">
    <text evidence="1">Belongs to the IAA-amido conjugating enzyme family.</text>
</comment>